<organism evidence="1 2">
    <name type="scientific">Opitutus terrae (strain DSM 11246 / JCM 15787 / PB90-1)</name>
    <dbReference type="NCBI Taxonomy" id="452637"/>
    <lineage>
        <taxon>Bacteria</taxon>
        <taxon>Pseudomonadati</taxon>
        <taxon>Verrucomicrobiota</taxon>
        <taxon>Opitutia</taxon>
        <taxon>Opitutales</taxon>
        <taxon>Opitutaceae</taxon>
        <taxon>Opitutus</taxon>
    </lineage>
</organism>
<proteinExistence type="predicted"/>
<dbReference type="HOGENOM" id="CLU_2992284_0_0_0"/>
<dbReference type="KEGG" id="ote:Oter_2259"/>
<dbReference type="EMBL" id="CP001032">
    <property type="protein sequence ID" value="ACB75542.1"/>
    <property type="molecule type" value="Genomic_DNA"/>
</dbReference>
<gene>
    <name evidence="1" type="ordered locus">Oter_2259</name>
</gene>
<dbReference type="AlphaFoldDB" id="B1ZPT9"/>
<accession>B1ZPT9</accession>
<name>B1ZPT9_OPITP</name>
<evidence type="ECO:0000313" key="2">
    <source>
        <dbReference type="Proteomes" id="UP000007013"/>
    </source>
</evidence>
<dbReference type="Proteomes" id="UP000007013">
    <property type="component" value="Chromosome"/>
</dbReference>
<evidence type="ECO:0000313" key="1">
    <source>
        <dbReference type="EMBL" id="ACB75542.1"/>
    </source>
</evidence>
<sequence>MRDEALLREINDELKKLPVEEIAHVRDRVRYSCPPCPMVQSVVLMLNGLIEVKNLQL</sequence>
<keyword evidence="2" id="KW-1185">Reference proteome</keyword>
<reference evidence="1 2" key="1">
    <citation type="journal article" date="2011" name="J. Bacteriol.">
        <title>Genome sequence of the verrucomicrobium Opitutus terrae PB90-1, an abundant inhabitant of rice paddy soil ecosystems.</title>
        <authorList>
            <person name="van Passel M.W."/>
            <person name="Kant R."/>
            <person name="Palva A."/>
            <person name="Copeland A."/>
            <person name="Lucas S."/>
            <person name="Lapidus A."/>
            <person name="Glavina del Rio T."/>
            <person name="Pitluck S."/>
            <person name="Goltsman E."/>
            <person name="Clum A."/>
            <person name="Sun H."/>
            <person name="Schmutz J."/>
            <person name="Larimer F.W."/>
            <person name="Land M.L."/>
            <person name="Hauser L."/>
            <person name="Kyrpides N."/>
            <person name="Mikhailova N."/>
            <person name="Richardson P.P."/>
            <person name="Janssen P.H."/>
            <person name="de Vos W.M."/>
            <person name="Smidt H."/>
        </authorList>
    </citation>
    <scope>NUCLEOTIDE SEQUENCE [LARGE SCALE GENOMIC DNA]</scope>
    <source>
        <strain evidence="2">DSM 11246 / JCM 15787 / PB90-1</strain>
    </source>
</reference>
<protein>
    <submittedName>
        <fullName evidence="1">Uncharacterized protein</fullName>
    </submittedName>
</protein>